<keyword evidence="2" id="KW-0012">Acyltransferase</keyword>
<protein>
    <recommendedName>
        <fullName evidence="3">N-acetyltransferase domain-containing protein</fullName>
    </recommendedName>
</protein>
<evidence type="ECO:0000259" key="3">
    <source>
        <dbReference type="PROSITE" id="PS51186"/>
    </source>
</evidence>
<dbReference type="PANTHER" id="PTHR43877">
    <property type="entry name" value="AMINOALKYLPHOSPHONATE N-ACETYLTRANSFERASE-RELATED-RELATED"/>
    <property type="match status" value="1"/>
</dbReference>
<dbReference type="InterPro" id="IPR016181">
    <property type="entry name" value="Acyl_CoA_acyltransferase"/>
</dbReference>
<keyword evidence="5" id="KW-1185">Reference proteome</keyword>
<proteinExistence type="predicted"/>
<dbReference type="EMBL" id="BAABCW010000001">
    <property type="protein sequence ID" value="GAA4107191.1"/>
    <property type="molecule type" value="Genomic_DNA"/>
</dbReference>
<dbReference type="InterPro" id="IPR050832">
    <property type="entry name" value="Bact_Acetyltransf"/>
</dbReference>
<evidence type="ECO:0000313" key="5">
    <source>
        <dbReference type="Proteomes" id="UP001500459"/>
    </source>
</evidence>
<gene>
    <name evidence="4" type="ORF">GCM10022393_02290</name>
</gene>
<dbReference type="Gene3D" id="3.40.630.30">
    <property type="match status" value="1"/>
</dbReference>
<sequence>MKFSLRNAKITDADAISKLSGQLGYPSDSNITKNRLLTILNNDGHCVFVSINQKKVIGWIHGFYSLRVESDPFVEIGGLIVERDFRNNGIARKLVESVMNWGQERRCMKIRVRCNALRRESHEFYKKIAFTLDKEQKIFDRQLSAKY</sequence>
<dbReference type="InterPro" id="IPR000182">
    <property type="entry name" value="GNAT_dom"/>
</dbReference>
<evidence type="ECO:0000256" key="2">
    <source>
        <dbReference type="ARBA" id="ARBA00023315"/>
    </source>
</evidence>
<name>A0ABP7X917_9FLAO</name>
<reference evidence="5" key="1">
    <citation type="journal article" date="2019" name="Int. J. Syst. Evol. Microbiol.">
        <title>The Global Catalogue of Microorganisms (GCM) 10K type strain sequencing project: providing services to taxonomists for standard genome sequencing and annotation.</title>
        <authorList>
            <consortium name="The Broad Institute Genomics Platform"/>
            <consortium name="The Broad Institute Genome Sequencing Center for Infectious Disease"/>
            <person name="Wu L."/>
            <person name="Ma J."/>
        </authorList>
    </citation>
    <scope>NUCLEOTIDE SEQUENCE [LARGE SCALE GENOMIC DNA]</scope>
    <source>
        <strain evidence="5">JCM 17106</strain>
    </source>
</reference>
<feature type="domain" description="N-acetyltransferase" evidence="3">
    <location>
        <begin position="3"/>
        <end position="147"/>
    </location>
</feature>
<dbReference type="PANTHER" id="PTHR43877:SF2">
    <property type="entry name" value="AMINOALKYLPHOSPHONATE N-ACETYLTRANSFERASE-RELATED"/>
    <property type="match status" value="1"/>
</dbReference>
<dbReference type="RefSeq" id="WP_344924000.1">
    <property type="nucleotide sequence ID" value="NZ_BAABCW010000001.1"/>
</dbReference>
<keyword evidence="1" id="KW-0808">Transferase</keyword>
<dbReference type="SUPFAM" id="SSF55729">
    <property type="entry name" value="Acyl-CoA N-acyltransferases (Nat)"/>
    <property type="match status" value="1"/>
</dbReference>
<evidence type="ECO:0000313" key="4">
    <source>
        <dbReference type="EMBL" id="GAA4107191.1"/>
    </source>
</evidence>
<accession>A0ABP7X917</accession>
<dbReference type="PROSITE" id="PS51186">
    <property type="entry name" value="GNAT"/>
    <property type="match status" value="1"/>
</dbReference>
<organism evidence="4 5">
    <name type="scientific">Aquimarina addita</name>
    <dbReference type="NCBI Taxonomy" id="870485"/>
    <lineage>
        <taxon>Bacteria</taxon>
        <taxon>Pseudomonadati</taxon>
        <taxon>Bacteroidota</taxon>
        <taxon>Flavobacteriia</taxon>
        <taxon>Flavobacteriales</taxon>
        <taxon>Flavobacteriaceae</taxon>
        <taxon>Aquimarina</taxon>
    </lineage>
</organism>
<dbReference type="Pfam" id="PF00583">
    <property type="entry name" value="Acetyltransf_1"/>
    <property type="match status" value="1"/>
</dbReference>
<dbReference type="Proteomes" id="UP001500459">
    <property type="component" value="Unassembled WGS sequence"/>
</dbReference>
<comment type="caution">
    <text evidence="4">The sequence shown here is derived from an EMBL/GenBank/DDBJ whole genome shotgun (WGS) entry which is preliminary data.</text>
</comment>
<dbReference type="CDD" id="cd04301">
    <property type="entry name" value="NAT_SF"/>
    <property type="match status" value="1"/>
</dbReference>
<evidence type="ECO:0000256" key="1">
    <source>
        <dbReference type="ARBA" id="ARBA00022679"/>
    </source>
</evidence>